<dbReference type="STRING" id="6337.A0A0V1ICY2"/>
<gene>
    <name evidence="1" type="primary">Unc119b</name>
    <name evidence="1" type="ORF">T4D_13991</name>
</gene>
<evidence type="ECO:0000313" key="1">
    <source>
        <dbReference type="EMBL" id="KRY89090.1"/>
    </source>
</evidence>
<organism evidence="1 2">
    <name type="scientific">Trichinella pseudospiralis</name>
    <name type="common">Parasitic roundworm</name>
    <dbReference type="NCBI Taxonomy" id="6337"/>
    <lineage>
        <taxon>Eukaryota</taxon>
        <taxon>Metazoa</taxon>
        <taxon>Ecdysozoa</taxon>
        <taxon>Nematoda</taxon>
        <taxon>Enoplea</taxon>
        <taxon>Dorylaimia</taxon>
        <taxon>Trichinellida</taxon>
        <taxon>Trichinellidae</taxon>
        <taxon>Trichinella</taxon>
    </lineage>
</organism>
<dbReference type="InterPro" id="IPR037036">
    <property type="entry name" value="PDED_dom_sf"/>
</dbReference>
<dbReference type="Proteomes" id="UP000054995">
    <property type="component" value="Unassembled WGS sequence"/>
</dbReference>
<dbReference type="GO" id="GO:0008289">
    <property type="term" value="F:lipid binding"/>
    <property type="evidence" value="ECO:0007669"/>
    <property type="project" value="UniProtKB-KW"/>
</dbReference>
<keyword evidence="2" id="KW-1185">Reference proteome</keyword>
<dbReference type="EMBL" id="JYDT01000035">
    <property type="protein sequence ID" value="KRY89090.1"/>
    <property type="molecule type" value="Genomic_DNA"/>
</dbReference>
<dbReference type="OrthoDB" id="10248777at2759"/>
<dbReference type="InterPro" id="IPR051519">
    <property type="entry name" value="PDE6D_unc-119_myristoyl-bd"/>
</dbReference>
<sequence>MRSKSQQQQESINDPITEEELRKLDVITPSDVIRLNRITKDYLCGPDANIYDIEFTCFKIRDLDSGIVLFEIVKPDDDLFADEGVHERECSGGRFVRYQFTPQFLRLKHVTATVEFTVGDRPVNRFRMIERHFFKDQLLKSFDFEFGFCIPNSTNTCEHIYDFPQIPEDLVQKMINCPYETRSDSFYFVEDRLIMHNKADYAYDGDVYRY</sequence>
<reference evidence="1 2" key="1">
    <citation type="submission" date="2015-01" db="EMBL/GenBank/DDBJ databases">
        <title>Evolution of Trichinella species and genotypes.</title>
        <authorList>
            <person name="Korhonen P.K."/>
            <person name="Edoardo P."/>
            <person name="Giuseppe L.R."/>
            <person name="Gasser R.B."/>
        </authorList>
    </citation>
    <scope>NUCLEOTIDE SEQUENCE [LARGE SCALE GENOMIC DNA]</scope>
    <source>
        <strain evidence="1">ISS470</strain>
    </source>
</reference>
<protein>
    <submittedName>
        <fullName evidence="1">Uncharacterized protein</fullName>
    </submittedName>
</protein>
<name>A0A0V1FSW4_TRIPS</name>
<dbReference type="PANTHER" id="PTHR12951:SF1">
    <property type="entry name" value="PROTEIN UNC-119 HOMOLOG"/>
    <property type="match status" value="1"/>
</dbReference>
<evidence type="ECO:0000313" key="2">
    <source>
        <dbReference type="Proteomes" id="UP000054995"/>
    </source>
</evidence>
<comment type="caution">
    <text evidence="1">The sequence shown here is derived from an EMBL/GenBank/DDBJ whole genome shotgun (WGS) entry which is preliminary data.</text>
</comment>
<proteinExistence type="predicted"/>
<dbReference type="Pfam" id="PF05351">
    <property type="entry name" value="GMP_PDE_delta"/>
    <property type="match status" value="1"/>
</dbReference>
<dbReference type="GO" id="GO:0060271">
    <property type="term" value="P:cilium assembly"/>
    <property type="evidence" value="ECO:0007669"/>
    <property type="project" value="TreeGrafter"/>
</dbReference>
<dbReference type="SUPFAM" id="SSF81296">
    <property type="entry name" value="E set domains"/>
    <property type="match status" value="1"/>
</dbReference>
<dbReference type="InterPro" id="IPR008015">
    <property type="entry name" value="PDED_dom"/>
</dbReference>
<dbReference type="GO" id="GO:0007399">
    <property type="term" value="P:nervous system development"/>
    <property type="evidence" value="ECO:0007669"/>
    <property type="project" value="TreeGrafter"/>
</dbReference>
<dbReference type="PANTHER" id="PTHR12951">
    <property type="entry name" value="RETINAL PROTEIN 4"/>
    <property type="match status" value="1"/>
</dbReference>
<dbReference type="Gene3D" id="2.70.50.40">
    <property type="entry name" value="GMP phosphodiesterase, delta subunit"/>
    <property type="match status" value="1"/>
</dbReference>
<dbReference type="GO" id="GO:0005929">
    <property type="term" value="C:cilium"/>
    <property type="evidence" value="ECO:0007669"/>
    <property type="project" value="TreeGrafter"/>
</dbReference>
<dbReference type="GO" id="GO:0042953">
    <property type="term" value="P:lipoprotein transport"/>
    <property type="evidence" value="ECO:0007669"/>
    <property type="project" value="TreeGrafter"/>
</dbReference>
<accession>A0A0V1FSW4</accession>
<dbReference type="InterPro" id="IPR014756">
    <property type="entry name" value="Ig_E-set"/>
</dbReference>